<dbReference type="InterPro" id="IPR005025">
    <property type="entry name" value="FMN_Rdtase-like_dom"/>
</dbReference>
<reference evidence="2 3" key="1">
    <citation type="submission" date="2020-08" db="EMBL/GenBank/DDBJ databases">
        <title>Sequencing the genomes of 1000 actinobacteria strains.</title>
        <authorList>
            <person name="Klenk H.-P."/>
        </authorList>
    </citation>
    <scope>NUCLEOTIDE SEQUENCE [LARGE SCALE GENOMIC DNA]</scope>
    <source>
        <strain evidence="2 3">DSM 43768</strain>
    </source>
</reference>
<dbReference type="RefSeq" id="WP_185109835.1">
    <property type="nucleotide sequence ID" value="NZ_BAAAXY010000022.1"/>
</dbReference>
<dbReference type="Proteomes" id="UP000565579">
    <property type="component" value="Unassembled WGS sequence"/>
</dbReference>
<dbReference type="InterPro" id="IPR050712">
    <property type="entry name" value="NAD(P)H-dep_reductase"/>
</dbReference>
<comment type="caution">
    <text evidence="2">The sequence shown here is derived from an EMBL/GenBank/DDBJ whole genome shotgun (WGS) entry which is preliminary data.</text>
</comment>
<dbReference type="Pfam" id="PF03358">
    <property type="entry name" value="FMN_red"/>
    <property type="match status" value="1"/>
</dbReference>
<dbReference type="AlphaFoldDB" id="A0A7X0P4N2"/>
<organism evidence="2 3">
    <name type="scientific">Nonomuraea rubra</name>
    <dbReference type="NCBI Taxonomy" id="46180"/>
    <lineage>
        <taxon>Bacteria</taxon>
        <taxon>Bacillati</taxon>
        <taxon>Actinomycetota</taxon>
        <taxon>Actinomycetes</taxon>
        <taxon>Streptosporangiales</taxon>
        <taxon>Streptosporangiaceae</taxon>
        <taxon>Nonomuraea</taxon>
    </lineage>
</organism>
<dbReference type="InterPro" id="IPR029039">
    <property type="entry name" value="Flavoprotein-like_sf"/>
</dbReference>
<evidence type="ECO:0000313" key="3">
    <source>
        <dbReference type="Proteomes" id="UP000565579"/>
    </source>
</evidence>
<dbReference type="GO" id="GO:0010181">
    <property type="term" value="F:FMN binding"/>
    <property type="evidence" value="ECO:0007669"/>
    <property type="project" value="TreeGrafter"/>
</dbReference>
<dbReference type="Gene3D" id="3.40.50.360">
    <property type="match status" value="1"/>
</dbReference>
<evidence type="ECO:0000313" key="2">
    <source>
        <dbReference type="EMBL" id="MBB6555213.1"/>
    </source>
</evidence>
<evidence type="ECO:0000259" key="1">
    <source>
        <dbReference type="Pfam" id="PF03358"/>
    </source>
</evidence>
<dbReference type="EMBL" id="JACHMI010000001">
    <property type="protein sequence ID" value="MBB6555213.1"/>
    <property type="molecule type" value="Genomic_DNA"/>
</dbReference>
<sequence>MLKVGIILGSTRPGRVGDVVANWVRDLAAKRGDAEYEIIDLKDYDLGNIDEPEHPATGIYQHEHTKRWSSKISAMDAFVIVTPEYNNSFTGALKNALDFLYLEWKDKAAGFVGYGVDGAPRAISHLRDVLGLLGVATVSSQVGLSLSADFAGGFNPASYHEERLTNVLDQLNAWGAALRPVRG</sequence>
<keyword evidence="3" id="KW-1185">Reference proteome</keyword>
<gene>
    <name evidence="2" type="ORF">HD593_010008</name>
</gene>
<dbReference type="PANTHER" id="PTHR30543">
    <property type="entry name" value="CHROMATE REDUCTASE"/>
    <property type="match status" value="1"/>
</dbReference>
<name>A0A7X0P4N2_9ACTN</name>
<dbReference type="PANTHER" id="PTHR30543:SF21">
    <property type="entry name" value="NAD(P)H-DEPENDENT FMN REDUCTASE LOT6"/>
    <property type="match status" value="1"/>
</dbReference>
<dbReference type="SUPFAM" id="SSF52218">
    <property type="entry name" value="Flavoproteins"/>
    <property type="match status" value="1"/>
</dbReference>
<protein>
    <submittedName>
        <fullName evidence="2">NAD(P)H-dependent FMN reductase</fullName>
    </submittedName>
</protein>
<accession>A0A7X0P4N2</accession>
<dbReference type="GO" id="GO:0016491">
    <property type="term" value="F:oxidoreductase activity"/>
    <property type="evidence" value="ECO:0007669"/>
    <property type="project" value="InterPro"/>
</dbReference>
<dbReference type="GO" id="GO:0005829">
    <property type="term" value="C:cytosol"/>
    <property type="evidence" value="ECO:0007669"/>
    <property type="project" value="TreeGrafter"/>
</dbReference>
<feature type="domain" description="NADPH-dependent FMN reductase-like" evidence="1">
    <location>
        <begin position="3"/>
        <end position="145"/>
    </location>
</feature>
<proteinExistence type="predicted"/>